<evidence type="ECO:0000256" key="19">
    <source>
        <dbReference type="PIRNR" id="PIRNR000006"/>
    </source>
</evidence>
<evidence type="ECO:0000259" key="23">
    <source>
        <dbReference type="PROSITE" id="PS51007"/>
    </source>
</evidence>
<dbReference type="InterPro" id="IPR009056">
    <property type="entry name" value="Cyt_c-like_dom"/>
</dbReference>
<comment type="cofactor">
    <cofactor evidence="19 21">
        <name>heme c</name>
        <dbReference type="ChEBI" id="CHEBI:61717"/>
    </cofactor>
    <text evidence="19 21">Binds 2 heme C groups per subunit.</text>
</comment>
<evidence type="ECO:0000256" key="20">
    <source>
        <dbReference type="PIRSR" id="PIRSR000006-1"/>
    </source>
</evidence>
<dbReference type="Pfam" id="PF13442">
    <property type="entry name" value="Cytochrome_CBB3"/>
    <property type="match status" value="2"/>
</dbReference>
<feature type="domain" description="Cytochrome c" evidence="23">
    <location>
        <begin position="126"/>
        <end position="209"/>
    </location>
</feature>
<accession>A0A7H0FWK0</accession>
<dbReference type="RefSeq" id="WP_187711857.1">
    <property type="nucleotide sequence ID" value="NZ_CP060820.1"/>
</dbReference>
<evidence type="ECO:0000256" key="11">
    <source>
        <dbReference type="ARBA" id="ARBA00022737"/>
    </source>
</evidence>
<comment type="similarity">
    <text evidence="3 19">Belongs to the CcoP / FixP family.</text>
</comment>
<feature type="binding site" description="covalent" evidence="21">
    <location>
        <position position="142"/>
    </location>
    <ligand>
        <name>heme c</name>
        <dbReference type="ChEBI" id="CHEBI:61717"/>
        <label>1</label>
    </ligand>
</feature>
<dbReference type="PIRSF" id="PIRSF000006">
    <property type="entry name" value="Cbb3-Cox_fixP"/>
    <property type="match status" value="1"/>
</dbReference>
<comment type="function">
    <text evidence="19">C-type cytochrome. Part of the cbb3-type cytochrome c oxidase complex.</text>
</comment>
<dbReference type="UniPathway" id="UPA00705"/>
<dbReference type="InterPro" id="IPR004678">
    <property type="entry name" value="Cyt_c_oxidase_cbb3_su3"/>
</dbReference>
<dbReference type="GO" id="GO:0016491">
    <property type="term" value="F:oxidoreductase activity"/>
    <property type="evidence" value="ECO:0007669"/>
    <property type="project" value="UniProtKB-KW"/>
</dbReference>
<keyword evidence="6 19" id="KW-0997">Cell inner membrane</keyword>
<keyword evidence="13 19" id="KW-0249">Electron transport</keyword>
<evidence type="ECO:0000256" key="2">
    <source>
        <dbReference type="ARBA" id="ARBA00004673"/>
    </source>
</evidence>
<comment type="subcellular location">
    <subcellularLocation>
        <location evidence="1 19">Cell inner membrane</location>
    </subcellularLocation>
</comment>
<evidence type="ECO:0000256" key="14">
    <source>
        <dbReference type="ARBA" id="ARBA00022989"/>
    </source>
</evidence>
<dbReference type="InterPro" id="IPR032858">
    <property type="entry name" value="CcoP_N"/>
</dbReference>
<evidence type="ECO:0000256" key="21">
    <source>
        <dbReference type="PIRSR" id="PIRSR000006-2"/>
    </source>
</evidence>
<evidence type="ECO:0000256" key="17">
    <source>
        <dbReference type="ARBA" id="ARBA00023065"/>
    </source>
</evidence>
<evidence type="ECO:0000256" key="10">
    <source>
        <dbReference type="ARBA" id="ARBA00022723"/>
    </source>
</evidence>
<dbReference type="SUPFAM" id="SSF46626">
    <property type="entry name" value="Cytochrome c"/>
    <property type="match status" value="2"/>
</dbReference>
<dbReference type="EMBL" id="CP060820">
    <property type="protein sequence ID" value="QNP40416.1"/>
    <property type="molecule type" value="Genomic_DNA"/>
</dbReference>
<evidence type="ECO:0000256" key="15">
    <source>
        <dbReference type="ARBA" id="ARBA00023002"/>
    </source>
</evidence>
<dbReference type="KEGG" id="lsx:H8B22_13195"/>
<keyword evidence="4 19" id="KW-0813">Transport</keyword>
<evidence type="ECO:0000256" key="16">
    <source>
        <dbReference type="ARBA" id="ARBA00023004"/>
    </source>
</evidence>
<dbReference type="Pfam" id="PF14715">
    <property type="entry name" value="FixP_N"/>
    <property type="match status" value="1"/>
</dbReference>
<feature type="transmembrane region" description="Helical" evidence="22">
    <location>
        <begin position="6"/>
        <end position="26"/>
    </location>
</feature>
<comment type="subunit">
    <text evidence="19">Component of the cbb3-type cytochrome c oxidase.</text>
</comment>
<feature type="domain" description="Cytochrome c" evidence="23">
    <location>
        <begin position="219"/>
        <end position="300"/>
    </location>
</feature>
<dbReference type="GO" id="GO:0006119">
    <property type="term" value="P:oxidative phosphorylation"/>
    <property type="evidence" value="ECO:0007669"/>
    <property type="project" value="UniProtKB-UniPathway"/>
</dbReference>
<evidence type="ECO:0000256" key="22">
    <source>
        <dbReference type="SAM" id="Phobius"/>
    </source>
</evidence>
<keyword evidence="8 19" id="KW-0679">Respiratory chain</keyword>
<keyword evidence="12 19" id="KW-0375">Hydrogen ion transport</keyword>
<evidence type="ECO:0000256" key="7">
    <source>
        <dbReference type="ARBA" id="ARBA00022617"/>
    </source>
</evidence>
<evidence type="ECO:0000256" key="12">
    <source>
        <dbReference type="ARBA" id="ARBA00022781"/>
    </source>
</evidence>
<feature type="binding site" description="covalent" evidence="21">
    <location>
        <position position="235"/>
    </location>
    <ligand>
        <name>heme c</name>
        <dbReference type="ChEBI" id="CHEBI:61717"/>
        <label>2</label>
    </ligand>
</feature>
<protein>
    <recommendedName>
        <fullName evidence="19">Cbb3-type cytochrome c oxidase subunit</fullName>
    </recommendedName>
</protein>
<keyword evidence="7 19" id="KW-0349">Heme</keyword>
<evidence type="ECO:0000313" key="25">
    <source>
        <dbReference type="Proteomes" id="UP000516018"/>
    </source>
</evidence>
<feature type="binding site" description="axial binding residue" evidence="20">
    <location>
        <position position="277"/>
    </location>
    <ligand>
        <name>heme c</name>
        <dbReference type="ChEBI" id="CHEBI:61717"/>
        <label>1</label>
    </ligand>
    <ligandPart>
        <name>Fe</name>
        <dbReference type="ChEBI" id="CHEBI:18248"/>
    </ligandPart>
</feature>
<keyword evidence="11" id="KW-0677">Repeat</keyword>
<gene>
    <name evidence="24" type="primary">ccoP</name>
    <name evidence="24" type="ORF">H8B22_13195</name>
</gene>
<dbReference type="PANTHER" id="PTHR33751">
    <property type="entry name" value="CBB3-TYPE CYTOCHROME C OXIDASE SUBUNIT FIXP"/>
    <property type="match status" value="1"/>
</dbReference>
<evidence type="ECO:0000256" key="13">
    <source>
        <dbReference type="ARBA" id="ARBA00022982"/>
    </source>
</evidence>
<feature type="binding site" description="axial binding residue" evidence="20">
    <location>
        <position position="182"/>
    </location>
    <ligand>
        <name>heme c</name>
        <dbReference type="ChEBI" id="CHEBI:61717"/>
        <label>2</label>
    </ligand>
    <ligandPart>
        <name>Fe</name>
        <dbReference type="ChEBI" id="CHEBI:18248"/>
    </ligandPart>
</feature>
<dbReference type="InterPro" id="IPR050597">
    <property type="entry name" value="Cytochrome_c_Oxidase_Subunit"/>
</dbReference>
<dbReference type="GO" id="GO:1902600">
    <property type="term" value="P:proton transmembrane transport"/>
    <property type="evidence" value="ECO:0007669"/>
    <property type="project" value="UniProtKB-KW"/>
</dbReference>
<dbReference type="PANTHER" id="PTHR33751:SF1">
    <property type="entry name" value="CBB3-TYPE CYTOCHROME C OXIDASE SUBUNIT FIXP"/>
    <property type="match status" value="1"/>
</dbReference>
<keyword evidence="5 19" id="KW-1003">Cell membrane</keyword>
<keyword evidence="10 19" id="KW-0479">Metal-binding</keyword>
<dbReference type="GO" id="GO:0009055">
    <property type="term" value="F:electron transfer activity"/>
    <property type="evidence" value="ECO:0007669"/>
    <property type="project" value="InterPro"/>
</dbReference>
<feature type="binding site" description="axial binding residue" evidence="20">
    <location>
        <position position="143"/>
    </location>
    <ligand>
        <name>heme c</name>
        <dbReference type="ChEBI" id="CHEBI:61717"/>
        <label>1</label>
    </ligand>
    <ligandPart>
        <name>Fe</name>
        <dbReference type="ChEBI" id="CHEBI:18248"/>
    </ligandPart>
</feature>
<keyword evidence="17 19" id="KW-0406">Ion transport</keyword>
<dbReference type="GO" id="GO:0005886">
    <property type="term" value="C:plasma membrane"/>
    <property type="evidence" value="ECO:0007669"/>
    <property type="project" value="UniProtKB-SubCell"/>
</dbReference>
<dbReference type="Gene3D" id="6.10.280.130">
    <property type="match status" value="1"/>
</dbReference>
<evidence type="ECO:0000256" key="8">
    <source>
        <dbReference type="ARBA" id="ARBA00022660"/>
    </source>
</evidence>
<dbReference type="NCBIfam" id="TIGR00782">
    <property type="entry name" value="ccoP"/>
    <property type="match status" value="1"/>
</dbReference>
<organism evidence="24 25">
    <name type="scientific">Agrilutibacter terrestris</name>
    <dbReference type="NCBI Taxonomy" id="2865112"/>
    <lineage>
        <taxon>Bacteria</taxon>
        <taxon>Pseudomonadati</taxon>
        <taxon>Pseudomonadota</taxon>
        <taxon>Gammaproteobacteria</taxon>
        <taxon>Lysobacterales</taxon>
        <taxon>Lysobacteraceae</taxon>
        <taxon>Agrilutibacter</taxon>
    </lineage>
</organism>
<keyword evidence="18 19" id="KW-0472">Membrane</keyword>
<keyword evidence="14 22" id="KW-1133">Transmembrane helix</keyword>
<dbReference type="GO" id="GO:0020037">
    <property type="term" value="F:heme binding"/>
    <property type="evidence" value="ECO:0007669"/>
    <property type="project" value="InterPro"/>
</dbReference>
<evidence type="ECO:0000256" key="9">
    <source>
        <dbReference type="ARBA" id="ARBA00022692"/>
    </source>
</evidence>
<name>A0A7H0FWK0_9GAMM</name>
<keyword evidence="16 19" id="KW-0408">Iron</keyword>
<dbReference type="InterPro" id="IPR036909">
    <property type="entry name" value="Cyt_c-like_dom_sf"/>
</dbReference>
<comment type="pathway">
    <text evidence="2 19">Energy metabolism; oxidative phosphorylation.</text>
</comment>
<dbReference type="PROSITE" id="PS51007">
    <property type="entry name" value="CYTC"/>
    <property type="match status" value="2"/>
</dbReference>
<feature type="binding site" description="axial binding residue" evidence="20">
    <location>
        <position position="236"/>
    </location>
    <ligand>
        <name>heme c</name>
        <dbReference type="ChEBI" id="CHEBI:61717"/>
        <label>2</label>
    </ligand>
    <ligandPart>
        <name>Fe</name>
        <dbReference type="ChEBI" id="CHEBI:18248"/>
    </ligandPart>
</feature>
<proteinExistence type="inferred from homology"/>
<feature type="binding site" description="covalent" evidence="21">
    <location>
        <position position="139"/>
    </location>
    <ligand>
        <name>heme c</name>
        <dbReference type="ChEBI" id="CHEBI:61717"/>
        <label>1</label>
    </ligand>
</feature>
<dbReference type="InterPro" id="IPR038414">
    <property type="entry name" value="CcoP_N_sf"/>
</dbReference>
<evidence type="ECO:0000256" key="5">
    <source>
        <dbReference type="ARBA" id="ARBA00022475"/>
    </source>
</evidence>
<evidence type="ECO:0000256" key="18">
    <source>
        <dbReference type="ARBA" id="ARBA00023136"/>
    </source>
</evidence>
<feature type="transmembrane region" description="Helical" evidence="22">
    <location>
        <begin position="58"/>
        <end position="76"/>
    </location>
</feature>
<evidence type="ECO:0000256" key="4">
    <source>
        <dbReference type="ARBA" id="ARBA00022448"/>
    </source>
</evidence>
<keyword evidence="25" id="KW-1185">Reference proteome</keyword>
<dbReference type="GO" id="GO:0046872">
    <property type="term" value="F:metal ion binding"/>
    <property type="evidence" value="ECO:0007669"/>
    <property type="project" value="UniProtKB-KW"/>
</dbReference>
<dbReference type="AlphaFoldDB" id="A0A7H0FWK0"/>
<dbReference type="Proteomes" id="UP000516018">
    <property type="component" value="Chromosome"/>
</dbReference>
<keyword evidence="15 19" id="KW-0560">Oxidoreductase</keyword>
<sequence length="316" mass="34725">MSNAWSWYVIALVVLNIAGCGWLLWWTAKRRPGDPKPEDTSHVWDGDLTEYNKPLPKWWINLFWLTIVFSIGYLAWYPGFGNFAGYGRWSSQQEHAQRKAAYDATLEGTFAPFKNQPINVLAADPEARKLGRSIFNNTCATCHGSSAQGAIGYPNLTDDIWHWGGSPERVLETVLDGREGVMPEWGTVLTGMGGENGVDYVVAYVRTLATPGQSLQNDYMAAQGKKLYDGICVACHGVDGKGNQQMGAPDLTDDYWLYGKSNQALRQTIAKGRHGSMPAHRELLGETRARLVAAYVWSLSNPPQGKGAASAAPAAR</sequence>
<keyword evidence="9 22" id="KW-0812">Transmembrane</keyword>
<evidence type="ECO:0000256" key="6">
    <source>
        <dbReference type="ARBA" id="ARBA00022519"/>
    </source>
</evidence>
<reference evidence="24 25" key="1">
    <citation type="submission" date="2020-08" db="EMBL/GenBank/DDBJ databases">
        <title>Lysobacter sp. II4 sp. nov., isolated from soil.</title>
        <authorList>
            <person name="Woo C.Y."/>
            <person name="Kim J."/>
        </authorList>
    </citation>
    <scope>NUCLEOTIDE SEQUENCE [LARGE SCALE GENOMIC DNA]</scope>
    <source>
        <strain evidence="24 25">II4</strain>
    </source>
</reference>
<dbReference type="Gene3D" id="1.10.760.10">
    <property type="entry name" value="Cytochrome c-like domain"/>
    <property type="match status" value="2"/>
</dbReference>
<evidence type="ECO:0000256" key="1">
    <source>
        <dbReference type="ARBA" id="ARBA00004533"/>
    </source>
</evidence>
<feature type="binding site" description="covalent" evidence="21">
    <location>
        <position position="232"/>
    </location>
    <ligand>
        <name>heme c</name>
        <dbReference type="ChEBI" id="CHEBI:61717"/>
        <label>2</label>
    </ligand>
</feature>
<evidence type="ECO:0000313" key="24">
    <source>
        <dbReference type="EMBL" id="QNP40416.1"/>
    </source>
</evidence>
<evidence type="ECO:0000256" key="3">
    <source>
        <dbReference type="ARBA" id="ARBA00006113"/>
    </source>
</evidence>